<keyword evidence="9 13" id="KW-0418">Kinase</keyword>
<dbReference type="EMBL" id="JAQOUE010000001">
    <property type="protein sequence ID" value="MDT7041813.1"/>
    <property type="molecule type" value="Genomic_DNA"/>
</dbReference>
<evidence type="ECO:0000256" key="13">
    <source>
        <dbReference type="HAMAP-Rule" id="MF_00409"/>
    </source>
</evidence>
<keyword evidence="11 13" id="KW-0443">Lipid metabolism</keyword>
<dbReference type="RefSeq" id="WP_313832161.1">
    <property type="nucleotide sequence ID" value="NZ_JAQOUE010000001.1"/>
</dbReference>
<evidence type="ECO:0000256" key="7">
    <source>
        <dbReference type="ARBA" id="ARBA00022679"/>
    </source>
</evidence>
<comment type="pathway">
    <text evidence="2 13">Glycolipid biosynthesis; lipid IV(A) biosynthesis; lipid IV(A) from (3R)-3-hydroxytetradecanoyl-[acyl-carrier-protein] and UDP-N-acetyl-alpha-D-glucosamine: step 6/6.</text>
</comment>
<evidence type="ECO:0000256" key="11">
    <source>
        <dbReference type="ARBA" id="ARBA00023098"/>
    </source>
</evidence>
<evidence type="ECO:0000256" key="1">
    <source>
        <dbReference type="ARBA" id="ARBA00002274"/>
    </source>
</evidence>
<gene>
    <name evidence="13 14" type="primary">lpxK</name>
    <name evidence="14" type="ORF">PPG34_05580</name>
</gene>
<dbReference type="GO" id="GO:0009029">
    <property type="term" value="F:lipid-A 4'-kinase activity"/>
    <property type="evidence" value="ECO:0007669"/>
    <property type="project" value="UniProtKB-EC"/>
</dbReference>
<evidence type="ECO:0000256" key="3">
    <source>
        <dbReference type="ARBA" id="ARBA00012071"/>
    </source>
</evidence>
<reference evidence="14 15" key="1">
    <citation type="journal article" date="2023" name="ISME J.">
        <title>Cultivation and genomic characterization of novel and ubiquitous marine nitrite-oxidizing bacteria from the Nitrospirales.</title>
        <authorList>
            <person name="Mueller A.J."/>
            <person name="Daebeler A."/>
            <person name="Herbold C.W."/>
            <person name="Kirkegaard R.H."/>
            <person name="Daims H."/>
        </authorList>
    </citation>
    <scope>NUCLEOTIDE SEQUENCE [LARGE SCALE GENOMIC DNA]</scope>
    <source>
        <strain evidence="14 15">EB</strain>
    </source>
</reference>
<dbReference type="PANTHER" id="PTHR42724">
    <property type="entry name" value="TETRAACYLDISACCHARIDE 4'-KINASE"/>
    <property type="match status" value="1"/>
</dbReference>
<organism evidence="14 15">
    <name type="scientific">Candidatus Nitronereus thalassa</name>
    <dbReference type="NCBI Taxonomy" id="3020898"/>
    <lineage>
        <taxon>Bacteria</taxon>
        <taxon>Pseudomonadati</taxon>
        <taxon>Nitrospirota</taxon>
        <taxon>Nitrospiria</taxon>
        <taxon>Nitrospirales</taxon>
        <taxon>Nitrospiraceae</taxon>
        <taxon>Candidatus Nitronereus</taxon>
    </lineage>
</organism>
<keyword evidence="8 13" id="KW-0547">Nucleotide-binding</keyword>
<evidence type="ECO:0000256" key="10">
    <source>
        <dbReference type="ARBA" id="ARBA00022840"/>
    </source>
</evidence>
<dbReference type="InterPro" id="IPR003758">
    <property type="entry name" value="LpxK"/>
</dbReference>
<evidence type="ECO:0000256" key="6">
    <source>
        <dbReference type="ARBA" id="ARBA00022556"/>
    </source>
</evidence>
<dbReference type="EC" id="2.7.1.130" evidence="3 13"/>
<evidence type="ECO:0000256" key="8">
    <source>
        <dbReference type="ARBA" id="ARBA00022741"/>
    </source>
</evidence>
<keyword evidence="15" id="KW-1185">Reference proteome</keyword>
<dbReference type="Pfam" id="PF02606">
    <property type="entry name" value="LpxK"/>
    <property type="match status" value="1"/>
</dbReference>
<accession>A0ABU3K647</accession>
<evidence type="ECO:0000256" key="9">
    <source>
        <dbReference type="ARBA" id="ARBA00022777"/>
    </source>
</evidence>
<keyword evidence="5 13" id="KW-0444">Lipid biosynthesis</keyword>
<keyword evidence="6 13" id="KW-0441">Lipid A biosynthesis</keyword>
<dbReference type="Proteomes" id="UP001250932">
    <property type="component" value="Unassembled WGS sequence"/>
</dbReference>
<comment type="similarity">
    <text evidence="13">Belongs to the LpxK family.</text>
</comment>
<evidence type="ECO:0000256" key="2">
    <source>
        <dbReference type="ARBA" id="ARBA00004870"/>
    </source>
</evidence>
<comment type="caution">
    <text evidence="14">The sequence shown here is derived from an EMBL/GenBank/DDBJ whole genome shotgun (WGS) entry which is preliminary data.</text>
</comment>
<keyword evidence="10 13" id="KW-0067">ATP-binding</keyword>
<proteinExistence type="inferred from homology"/>
<sequence length="340" mass="38049">MLANLLTYPYQLVVRSRLWLYQQGLKKSKRLPRPVVSVGNLTVGGTGKTPMTMWVSRYLAATGKRVAILSRGYRRQSGKPFLLVSNGNDILTGPKEAGDEPFLMATRCPGIVVAVGANRYELGRWVLEQHDVDCFVLDDGFQHLNLERDLNLLLVDVSDVSSLKSLLPLGKLREPISGARRASEIIFTRAERQEDTESVRQLLESALGESIVPITSRFHGTGILCGGSDVVHDPFWLQGKRVCLFSGIANAGSFRHLVERLEAQVVEELIYPDHMAYTLETLEEIQQRALQAQSQVLLTTEKDIVKVIPIWPYADPVWVMSLGLQFLDGQDRLEHQLCSL</sequence>
<evidence type="ECO:0000256" key="12">
    <source>
        <dbReference type="ARBA" id="ARBA00029757"/>
    </source>
</evidence>
<feature type="binding site" evidence="13">
    <location>
        <begin position="42"/>
        <end position="49"/>
    </location>
    <ligand>
        <name>ATP</name>
        <dbReference type="ChEBI" id="CHEBI:30616"/>
    </ligand>
</feature>
<dbReference type="InterPro" id="IPR027417">
    <property type="entry name" value="P-loop_NTPase"/>
</dbReference>
<dbReference type="PANTHER" id="PTHR42724:SF1">
    <property type="entry name" value="TETRAACYLDISACCHARIDE 4'-KINASE, MITOCHONDRIAL-RELATED"/>
    <property type="match status" value="1"/>
</dbReference>
<evidence type="ECO:0000256" key="5">
    <source>
        <dbReference type="ARBA" id="ARBA00022516"/>
    </source>
</evidence>
<name>A0ABU3K647_9BACT</name>
<evidence type="ECO:0000256" key="4">
    <source>
        <dbReference type="ARBA" id="ARBA00016436"/>
    </source>
</evidence>
<comment type="catalytic activity">
    <reaction evidence="13">
        <text>a lipid A disaccharide + ATP = a lipid IVA + ADP + H(+)</text>
        <dbReference type="Rhea" id="RHEA:67840"/>
        <dbReference type="ChEBI" id="CHEBI:15378"/>
        <dbReference type="ChEBI" id="CHEBI:30616"/>
        <dbReference type="ChEBI" id="CHEBI:176343"/>
        <dbReference type="ChEBI" id="CHEBI:176425"/>
        <dbReference type="ChEBI" id="CHEBI:456216"/>
        <dbReference type="EC" id="2.7.1.130"/>
    </reaction>
</comment>
<dbReference type="SUPFAM" id="SSF52540">
    <property type="entry name" value="P-loop containing nucleoside triphosphate hydrolases"/>
    <property type="match status" value="1"/>
</dbReference>
<dbReference type="HAMAP" id="MF_00409">
    <property type="entry name" value="LpxK"/>
    <property type="match status" value="1"/>
</dbReference>
<protein>
    <recommendedName>
        <fullName evidence="4 13">Tetraacyldisaccharide 4'-kinase</fullName>
        <ecNumber evidence="3 13">2.7.1.130</ecNumber>
    </recommendedName>
    <alternativeName>
        <fullName evidence="12 13">Lipid A 4'-kinase</fullName>
    </alternativeName>
</protein>
<comment type="function">
    <text evidence="1 13">Transfers the gamma-phosphate of ATP to the 4'-position of a tetraacyldisaccharide 1-phosphate intermediate (termed DS-1-P) to form tetraacyldisaccharide 1,4'-bis-phosphate (lipid IVA).</text>
</comment>
<dbReference type="NCBIfam" id="TIGR00682">
    <property type="entry name" value="lpxK"/>
    <property type="match status" value="1"/>
</dbReference>
<keyword evidence="7 13" id="KW-0808">Transferase</keyword>
<evidence type="ECO:0000313" key="14">
    <source>
        <dbReference type="EMBL" id="MDT7041813.1"/>
    </source>
</evidence>
<evidence type="ECO:0000313" key="15">
    <source>
        <dbReference type="Proteomes" id="UP001250932"/>
    </source>
</evidence>